<dbReference type="InterPro" id="IPR012337">
    <property type="entry name" value="RNaseH-like_sf"/>
</dbReference>
<evidence type="ECO:0000259" key="2">
    <source>
        <dbReference type="Pfam" id="PF05699"/>
    </source>
</evidence>
<dbReference type="PANTHER" id="PTHR46289:SF17">
    <property type="entry name" value="HAT C-TERMINAL DIMERISATION DOMAIN-CONTAINING PROTEIN"/>
    <property type="match status" value="1"/>
</dbReference>
<dbReference type="WBParaSite" id="maker-uti_cns_0000777-snap-gene-0.4-mRNA-1">
    <property type="protein sequence ID" value="maker-uti_cns_0000777-snap-gene-0.4-mRNA-1"/>
    <property type="gene ID" value="maker-uti_cns_0000777-snap-gene-0.4"/>
</dbReference>
<accession>A0A1I8G3A2</accession>
<dbReference type="AlphaFoldDB" id="A0A1I8G3A2"/>
<evidence type="ECO:0000313" key="3">
    <source>
        <dbReference type="Proteomes" id="UP000095280"/>
    </source>
</evidence>
<dbReference type="PANTHER" id="PTHR46289">
    <property type="entry name" value="52 KDA REPRESSOR OF THE INHIBITOR OF THE PROTEIN KINASE-LIKE PROTEIN-RELATED"/>
    <property type="match status" value="1"/>
</dbReference>
<evidence type="ECO:0000313" key="4">
    <source>
        <dbReference type="WBParaSite" id="maker-uti_cns_0000777-snap-gene-0.4-mRNA-1"/>
    </source>
</evidence>
<evidence type="ECO:0000256" key="1">
    <source>
        <dbReference type="SAM" id="MobiDB-lite"/>
    </source>
</evidence>
<feature type="compositionally biased region" description="Basic and acidic residues" evidence="1">
    <location>
        <begin position="186"/>
        <end position="199"/>
    </location>
</feature>
<dbReference type="GO" id="GO:0046983">
    <property type="term" value="F:protein dimerization activity"/>
    <property type="evidence" value="ECO:0007669"/>
    <property type="project" value="InterPro"/>
</dbReference>
<organism evidence="3 4">
    <name type="scientific">Macrostomum lignano</name>
    <dbReference type="NCBI Taxonomy" id="282301"/>
    <lineage>
        <taxon>Eukaryota</taxon>
        <taxon>Metazoa</taxon>
        <taxon>Spiralia</taxon>
        <taxon>Lophotrochozoa</taxon>
        <taxon>Platyhelminthes</taxon>
        <taxon>Rhabditophora</taxon>
        <taxon>Macrostomorpha</taxon>
        <taxon>Macrostomida</taxon>
        <taxon>Macrostomidae</taxon>
        <taxon>Macrostomum</taxon>
    </lineage>
</organism>
<feature type="domain" description="HAT C-terminal dimerisation" evidence="2">
    <location>
        <begin position="317"/>
        <end position="378"/>
    </location>
</feature>
<proteinExistence type="predicted"/>
<reference evidence="4" key="1">
    <citation type="submission" date="2016-11" db="UniProtKB">
        <authorList>
            <consortium name="WormBaseParasite"/>
        </authorList>
    </citation>
    <scope>IDENTIFICATION</scope>
</reference>
<dbReference type="InterPro" id="IPR052958">
    <property type="entry name" value="IFN-induced_PKR_regulator"/>
</dbReference>
<sequence>MITDFYSKHRDCQYHAQACDAFQKVLQQEESGDISAQLKTTAHAALQDNRYIFKAVLHAIEYLGRTNQGLRSHREDRFCPTRFIDGLDSVFNFLELFDAAVEYFNDADQSVYNNIVNPVTIVALHVLQALLGAIRGLAVVLQGKAMDLIAASEEADRILRLLKAWRSDCEDAKFKEVFAAAEELHKKHHGDQPIPDKYRASASHRSQHRSNAQGASVSDTFKLNIWYPALDLIIIELSECFSKSAKVAMQMAKLLPAFCAGPDSAESTLAAAKAFEEYAAFLDMPAVCLAEFERWQAFCCDLPETERNDMTISQAIKRCNPSLWPNVCKLLTIFLTTPVTTCTAERSFSTLRLLKTYTRSTMGERRLNGLALLAVHKDILLDYNRVVEEYSRRFDPRAPSTLSHGLNDS</sequence>
<feature type="region of interest" description="Disordered" evidence="1">
    <location>
        <begin position="186"/>
        <end position="213"/>
    </location>
</feature>
<dbReference type="Proteomes" id="UP000095280">
    <property type="component" value="Unplaced"/>
</dbReference>
<dbReference type="SUPFAM" id="SSF53098">
    <property type="entry name" value="Ribonuclease H-like"/>
    <property type="match status" value="1"/>
</dbReference>
<protein>
    <submittedName>
        <fullName evidence="4">Dimer_Tnp_hAT domain-containing protein</fullName>
    </submittedName>
</protein>
<keyword evidence="3" id="KW-1185">Reference proteome</keyword>
<name>A0A1I8G3A2_9PLAT</name>
<dbReference type="Pfam" id="PF05699">
    <property type="entry name" value="Dimer_Tnp_hAT"/>
    <property type="match status" value="1"/>
</dbReference>
<dbReference type="InterPro" id="IPR008906">
    <property type="entry name" value="HATC_C_dom"/>
</dbReference>